<protein>
    <submittedName>
        <fullName evidence="3">IS110 family transposase</fullName>
    </submittedName>
</protein>
<accession>A0ABU9T800</accession>
<dbReference type="Pfam" id="PF02371">
    <property type="entry name" value="Transposase_20"/>
    <property type="match status" value="1"/>
</dbReference>
<name>A0ABU9T800_9HYPH</name>
<dbReference type="RefSeq" id="WP_342848585.1">
    <property type="nucleotide sequence ID" value="NZ_JBBMQO010000006.1"/>
</dbReference>
<evidence type="ECO:0000259" key="2">
    <source>
        <dbReference type="Pfam" id="PF02371"/>
    </source>
</evidence>
<dbReference type="InterPro" id="IPR003346">
    <property type="entry name" value="Transposase_20"/>
</dbReference>
<evidence type="ECO:0000259" key="1">
    <source>
        <dbReference type="Pfam" id="PF01548"/>
    </source>
</evidence>
<dbReference type="EMBL" id="JBBMQO010000006">
    <property type="protein sequence ID" value="MEM5502245.1"/>
    <property type="molecule type" value="Genomic_DNA"/>
</dbReference>
<dbReference type="PANTHER" id="PTHR33055:SF3">
    <property type="entry name" value="PUTATIVE TRANSPOSASE FOR IS117-RELATED"/>
    <property type="match status" value="1"/>
</dbReference>
<organism evidence="3 4">
    <name type="scientific">Ahrensia kielensis</name>
    <dbReference type="NCBI Taxonomy" id="76980"/>
    <lineage>
        <taxon>Bacteria</taxon>
        <taxon>Pseudomonadati</taxon>
        <taxon>Pseudomonadota</taxon>
        <taxon>Alphaproteobacteria</taxon>
        <taxon>Hyphomicrobiales</taxon>
        <taxon>Ahrensiaceae</taxon>
        <taxon>Ahrensia</taxon>
    </lineage>
</organism>
<dbReference type="InterPro" id="IPR047650">
    <property type="entry name" value="Transpos_IS110"/>
</dbReference>
<gene>
    <name evidence="3" type="ORF">WNY59_11655</name>
</gene>
<proteinExistence type="predicted"/>
<dbReference type="Proteomes" id="UP001477870">
    <property type="component" value="Unassembled WGS sequence"/>
</dbReference>
<dbReference type="NCBIfam" id="NF033542">
    <property type="entry name" value="transpos_IS110"/>
    <property type="match status" value="1"/>
</dbReference>
<keyword evidence="4" id="KW-1185">Reference proteome</keyword>
<reference evidence="3 4" key="1">
    <citation type="submission" date="2024-03" db="EMBL/GenBank/DDBJ databases">
        <title>Community enrichment and isolation of bacterial strains for fucoidan degradation.</title>
        <authorList>
            <person name="Sichert A."/>
        </authorList>
    </citation>
    <scope>NUCLEOTIDE SEQUENCE [LARGE SCALE GENOMIC DNA]</scope>
    <source>
        <strain evidence="3 4">AS62</strain>
    </source>
</reference>
<evidence type="ECO:0000313" key="3">
    <source>
        <dbReference type="EMBL" id="MEM5502245.1"/>
    </source>
</evidence>
<comment type="caution">
    <text evidence="3">The sequence shown here is derived from an EMBL/GenBank/DDBJ whole genome shotgun (WGS) entry which is preliminary data.</text>
</comment>
<dbReference type="InterPro" id="IPR002525">
    <property type="entry name" value="Transp_IS110-like_N"/>
</dbReference>
<dbReference type="PANTHER" id="PTHR33055">
    <property type="entry name" value="TRANSPOSASE FOR INSERTION SEQUENCE ELEMENT IS1111A"/>
    <property type="match status" value="1"/>
</dbReference>
<feature type="domain" description="Transposase IS110-like N-terminal" evidence="1">
    <location>
        <begin position="13"/>
        <end position="149"/>
    </location>
</feature>
<feature type="domain" description="Transposase IS116/IS110/IS902 C-terminal" evidence="2">
    <location>
        <begin position="217"/>
        <end position="296"/>
    </location>
</feature>
<dbReference type="Pfam" id="PF01548">
    <property type="entry name" value="DEDD_Tnp_IS110"/>
    <property type="match status" value="1"/>
</dbReference>
<evidence type="ECO:0000313" key="4">
    <source>
        <dbReference type="Proteomes" id="UP001477870"/>
    </source>
</evidence>
<sequence>MPKVKHQSAAVYGIDLGKTTFHVVGMDATGLPIQRAKFSRKTIFTFFEEAPSALIGMEACPGSQWLARKLIALGHRVKIIPAQFVKPFVKSNKNDTLDAEAIAEAVVRPTMRFVKIRDEDQIDMQALHRIRSRLVSSRTQLINQMRALCLEYGVAIRNGAGVFKVDLPRVLADETNDLSVNMRRILADQFDDLAVLEKRILAVTREIEAHAARDDVARRLMTVPGIGALGATALLAAVGDGKQFTKARDLASWLGLVPRQHSTGGKPTLLGISKRGNPYVRRLLIHGARACMIHLKSVRDRFGDWIGRLKLRMHPNKVVVALANKIARIAWVILNKPGALYERVDPAHA</sequence>